<dbReference type="Proteomes" id="UP000001880">
    <property type="component" value="Chromosome"/>
</dbReference>
<dbReference type="HOGENOM" id="CLU_808380_0_0_7"/>
<feature type="region of interest" description="Disordered" evidence="1">
    <location>
        <begin position="149"/>
        <end position="168"/>
    </location>
</feature>
<dbReference type="SUPFAM" id="SSF117074">
    <property type="entry name" value="Hypothetical protein PA1324"/>
    <property type="match status" value="1"/>
</dbReference>
<dbReference type="OrthoDB" id="9772097at2"/>
<keyword evidence="4" id="KW-1185">Reference proteome</keyword>
<dbReference type="STRING" id="502025.Hoch_5895"/>
<feature type="compositionally biased region" description="Low complexity" evidence="1">
    <location>
        <begin position="149"/>
        <end position="167"/>
    </location>
</feature>
<feature type="signal peptide" evidence="2">
    <location>
        <begin position="1"/>
        <end position="24"/>
    </location>
</feature>
<dbReference type="KEGG" id="hoh:Hoch_5895"/>
<dbReference type="EMBL" id="CP001804">
    <property type="protein sequence ID" value="ACY18370.1"/>
    <property type="molecule type" value="Genomic_DNA"/>
</dbReference>
<dbReference type="AlphaFoldDB" id="D0LIL4"/>
<evidence type="ECO:0000256" key="1">
    <source>
        <dbReference type="SAM" id="MobiDB-lite"/>
    </source>
</evidence>
<accession>D0LIL4</accession>
<name>D0LIL4_HALO1</name>
<sequence length="343" mass="35483">MLFRMRQYAALALFVFGAGLTACAGGHRSGQHDGSPSETGQSSEIAAERPARAANPAAADSATASDAAEAATTASLQISVTWDDAPAELRRTPGLHPCGGERASAVKVHTLGGLADALVLVHREDEGEGEAGDASAAAADAATPADAGAADAGAADAGAGDAGAAAGPPQTPTFILERCRLRPRVALVEAAHLGVRSADERRHELRIERALGPDIASDAAGDSDSGRAAGPLPAPDPRLLSLPLIGSERFVRLSEYGVYRLRSAEVLEPAYAVSLPASPGLRAAVTDEQGRVRFDELPPGRYRLAVWHPAAASANEVVAHRMTFALEAGERRRETIRLNPRTP</sequence>
<feature type="compositionally biased region" description="Low complexity" evidence="1">
    <location>
        <begin position="52"/>
        <end position="70"/>
    </location>
</feature>
<feature type="region of interest" description="Disordered" evidence="1">
    <location>
        <begin position="26"/>
        <end position="70"/>
    </location>
</feature>
<dbReference type="RefSeq" id="WP_012830962.1">
    <property type="nucleotide sequence ID" value="NC_013440.1"/>
</dbReference>
<feature type="chain" id="PRO_5003010108" description="Lipoprotein" evidence="2">
    <location>
        <begin position="25"/>
        <end position="343"/>
    </location>
</feature>
<keyword evidence="2" id="KW-0732">Signal</keyword>
<gene>
    <name evidence="3" type="ordered locus">Hoch_5895</name>
</gene>
<organism evidence="3 4">
    <name type="scientific">Haliangium ochraceum (strain DSM 14365 / JCM 11303 / SMP-2)</name>
    <dbReference type="NCBI Taxonomy" id="502025"/>
    <lineage>
        <taxon>Bacteria</taxon>
        <taxon>Pseudomonadati</taxon>
        <taxon>Myxococcota</taxon>
        <taxon>Polyangia</taxon>
        <taxon>Haliangiales</taxon>
        <taxon>Kofleriaceae</taxon>
        <taxon>Haliangium</taxon>
    </lineage>
</organism>
<evidence type="ECO:0000256" key="2">
    <source>
        <dbReference type="SAM" id="SignalP"/>
    </source>
</evidence>
<proteinExistence type="predicted"/>
<reference evidence="3 4" key="1">
    <citation type="journal article" date="2010" name="Stand. Genomic Sci.">
        <title>Complete genome sequence of Haliangium ochraceum type strain (SMP-2).</title>
        <authorList>
            <consortium name="US DOE Joint Genome Institute (JGI-PGF)"/>
            <person name="Ivanova N."/>
            <person name="Daum C."/>
            <person name="Lang E."/>
            <person name="Abt B."/>
            <person name="Kopitz M."/>
            <person name="Saunders E."/>
            <person name="Lapidus A."/>
            <person name="Lucas S."/>
            <person name="Glavina Del Rio T."/>
            <person name="Nolan M."/>
            <person name="Tice H."/>
            <person name="Copeland A."/>
            <person name="Cheng J.F."/>
            <person name="Chen F."/>
            <person name="Bruce D."/>
            <person name="Goodwin L."/>
            <person name="Pitluck S."/>
            <person name="Mavromatis K."/>
            <person name="Pati A."/>
            <person name="Mikhailova N."/>
            <person name="Chen A."/>
            <person name="Palaniappan K."/>
            <person name="Land M."/>
            <person name="Hauser L."/>
            <person name="Chang Y.J."/>
            <person name="Jeffries C.D."/>
            <person name="Detter J.C."/>
            <person name="Brettin T."/>
            <person name="Rohde M."/>
            <person name="Goker M."/>
            <person name="Bristow J."/>
            <person name="Markowitz V."/>
            <person name="Eisen J.A."/>
            <person name="Hugenholtz P."/>
            <person name="Kyrpides N.C."/>
            <person name="Klenk H.P."/>
        </authorList>
    </citation>
    <scope>NUCLEOTIDE SEQUENCE [LARGE SCALE GENOMIC DNA]</scope>
    <source>
        <strain evidence="4">DSM 14365 / CIP 107738 / JCM 11303 / AJ 13395 / SMP-2</strain>
    </source>
</reference>
<protein>
    <recommendedName>
        <fullName evidence="5">Lipoprotein</fullName>
    </recommendedName>
</protein>
<evidence type="ECO:0000313" key="3">
    <source>
        <dbReference type="EMBL" id="ACY18370.1"/>
    </source>
</evidence>
<feature type="region of interest" description="Disordered" evidence="1">
    <location>
        <begin position="215"/>
        <end position="234"/>
    </location>
</feature>
<evidence type="ECO:0008006" key="5">
    <source>
        <dbReference type="Google" id="ProtNLM"/>
    </source>
</evidence>
<feature type="compositionally biased region" description="Low complexity" evidence="1">
    <location>
        <begin position="216"/>
        <end position="230"/>
    </location>
</feature>
<feature type="compositionally biased region" description="Polar residues" evidence="1">
    <location>
        <begin position="32"/>
        <end position="44"/>
    </location>
</feature>
<evidence type="ECO:0000313" key="4">
    <source>
        <dbReference type="Proteomes" id="UP000001880"/>
    </source>
</evidence>
<dbReference type="PROSITE" id="PS51257">
    <property type="entry name" value="PROKAR_LIPOPROTEIN"/>
    <property type="match status" value="1"/>
</dbReference>